<evidence type="ECO:0000313" key="16">
    <source>
        <dbReference type="EMBL" id="PZV35936.1"/>
    </source>
</evidence>
<feature type="compositionally biased region" description="Acidic residues" evidence="13">
    <location>
        <begin position="12"/>
        <end position="21"/>
    </location>
</feature>
<evidence type="ECO:0000256" key="7">
    <source>
        <dbReference type="ARBA" id="ARBA00022679"/>
    </source>
</evidence>
<evidence type="ECO:0000256" key="11">
    <source>
        <dbReference type="ARBA" id="ARBA00022840"/>
    </source>
</evidence>
<dbReference type="InterPro" id="IPR000014">
    <property type="entry name" value="PAS"/>
</dbReference>
<comment type="catalytic activity">
    <reaction evidence="1">
        <text>ATP + protein L-histidine = ADP + protein N-phospho-L-histidine.</text>
        <dbReference type="EC" id="2.7.13.3"/>
    </reaction>
</comment>
<evidence type="ECO:0000256" key="4">
    <source>
        <dbReference type="ARBA" id="ARBA00022553"/>
    </source>
</evidence>
<dbReference type="Gene3D" id="3.30.450.20">
    <property type="entry name" value="PAS domain"/>
    <property type="match status" value="1"/>
</dbReference>
<keyword evidence="6" id="KW-0288">FMN</keyword>
<evidence type="ECO:0000256" key="9">
    <source>
        <dbReference type="ARBA" id="ARBA00022741"/>
    </source>
</evidence>
<name>A0A2W7DXQ3_9HYPH</name>
<dbReference type="NCBIfam" id="TIGR00229">
    <property type="entry name" value="sensory_box"/>
    <property type="match status" value="1"/>
</dbReference>
<dbReference type="SUPFAM" id="SSF55874">
    <property type="entry name" value="ATPase domain of HSP90 chaperone/DNA topoisomerase II/histidine kinase"/>
    <property type="match status" value="1"/>
</dbReference>
<dbReference type="Pfam" id="PF13426">
    <property type="entry name" value="PAS_9"/>
    <property type="match status" value="1"/>
</dbReference>
<evidence type="ECO:0000256" key="3">
    <source>
        <dbReference type="ARBA" id="ARBA00021740"/>
    </source>
</evidence>
<evidence type="ECO:0000256" key="13">
    <source>
        <dbReference type="SAM" id="MobiDB-lite"/>
    </source>
</evidence>
<accession>A0A2W7DXQ3</accession>
<comment type="caution">
    <text evidence="16">The sequence shown here is derived from an EMBL/GenBank/DDBJ whole genome shotgun (WGS) entry which is preliminary data.</text>
</comment>
<dbReference type="SMART" id="SM00911">
    <property type="entry name" value="HWE_HK"/>
    <property type="match status" value="1"/>
</dbReference>
<dbReference type="PROSITE" id="PS50113">
    <property type="entry name" value="PAC"/>
    <property type="match status" value="1"/>
</dbReference>
<dbReference type="PROSITE" id="PS50112">
    <property type="entry name" value="PAS"/>
    <property type="match status" value="1"/>
</dbReference>
<feature type="region of interest" description="Disordered" evidence="13">
    <location>
        <begin position="1"/>
        <end position="21"/>
    </location>
</feature>
<keyword evidence="17" id="KW-1185">Reference proteome</keyword>
<sequence>MLNMSSIVDKSEEQEDAEAEVEGFHDDLGPFVVAAETTRMAMVFADAKEPGNPIIFANDAFLALTGYAREEVLGQTFNFLMADSTDARALKRIKAEFEANAETGAEILYRRKDGSEFWAGLFASPVQDKSGAIVQYFTSFVDLTKHKEEQAQSKMLIDELNHRVKNTLATVQSIVWQASRANSDPRAIREAVESRLFALSRSHNLLTRENWHSAGLLDVLHDALEPFGVTDGRAERLVMSGENIRLSTRAALALGIAFNELATNAVKYGAFSNDKGSIRIDWTIEPTPDGRRLILSWREQGGPPVTPPLRKGFGSRVIERGLTHELEGTVQLDYRPDGLICTMNIPVPGIRDG</sequence>
<dbReference type="GO" id="GO:0004673">
    <property type="term" value="F:protein histidine kinase activity"/>
    <property type="evidence" value="ECO:0007669"/>
    <property type="project" value="UniProtKB-EC"/>
</dbReference>
<feature type="domain" description="PAS" evidence="14">
    <location>
        <begin position="36"/>
        <end position="84"/>
    </location>
</feature>
<evidence type="ECO:0000259" key="14">
    <source>
        <dbReference type="PROSITE" id="PS50112"/>
    </source>
</evidence>
<keyword evidence="5" id="KW-0285">Flavoprotein</keyword>
<dbReference type="Proteomes" id="UP000248616">
    <property type="component" value="Unassembled WGS sequence"/>
</dbReference>
<dbReference type="PANTHER" id="PTHR41523">
    <property type="entry name" value="TWO-COMPONENT SYSTEM SENSOR PROTEIN"/>
    <property type="match status" value="1"/>
</dbReference>
<evidence type="ECO:0000256" key="12">
    <source>
        <dbReference type="ARBA" id="ARBA00023026"/>
    </source>
</evidence>
<evidence type="ECO:0000256" key="6">
    <source>
        <dbReference type="ARBA" id="ARBA00022643"/>
    </source>
</evidence>
<keyword evidence="8" id="KW-0677">Repeat</keyword>
<proteinExistence type="predicted"/>
<dbReference type="InterPro" id="IPR011102">
    <property type="entry name" value="Sig_transdc_His_kinase_HWE"/>
</dbReference>
<dbReference type="GO" id="GO:0005524">
    <property type="term" value="F:ATP binding"/>
    <property type="evidence" value="ECO:0007669"/>
    <property type="project" value="UniProtKB-KW"/>
</dbReference>
<evidence type="ECO:0000256" key="5">
    <source>
        <dbReference type="ARBA" id="ARBA00022630"/>
    </source>
</evidence>
<keyword evidence="4" id="KW-0597">Phosphoprotein</keyword>
<dbReference type="PANTHER" id="PTHR41523:SF7">
    <property type="entry name" value="HISTIDINE KINASE"/>
    <property type="match status" value="1"/>
</dbReference>
<dbReference type="OrthoDB" id="7991996at2"/>
<dbReference type="InterPro" id="IPR035965">
    <property type="entry name" value="PAS-like_dom_sf"/>
</dbReference>
<evidence type="ECO:0000256" key="8">
    <source>
        <dbReference type="ARBA" id="ARBA00022737"/>
    </source>
</evidence>
<reference evidence="17" key="1">
    <citation type="submission" date="2017-03" db="EMBL/GenBank/DDBJ databases">
        <authorList>
            <person name="Safronova V.I."/>
            <person name="Sazanova A.L."/>
            <person name="Chirak E.R."/>
        </authorList>
    </citation>
    <scope>NUCLEOTIDE SEQUENCE [LARGE SCALE GENOMIC DNA]</scope>
    <source>
        <strain evidence="17">Ach-343</strain>
    </source>
</reference>
<keyword evidence="10 16" id="KW-0418">Kinase</keyword>
<evidence type="ECO:0000256" key="2">
    <source>
        <dbReference type="ARBA" id="ARBA00012438"/>
    </source>
</evidence>
<dbReference type="InterPro" id="IPR000700">
    <property type="entry name" value="PAS-assoc_C"/>
</dbReference>
<evidence type="ECO:0000313" key="17">
    <source>
        <dbReference type="Proteomes" id="UP000248616"/>
    </source>
</evidence>
<feature type="domain" description="PAC" evidence="15">
    <location>
        <begin position="103"/>
        <end position="155"/>
    </location>
</feature>
<keyword evidence="12" id="KW-0843">Virulence</keyword>
<dbReference type="EMBL" id="MZXV01000054">
    <property type="protein sequence ID" value="PZV35936.1"/>
    <property type="molecule type" value="Genomic_DNA"/>
</dbReference>
<dbReference type="InterPro" id="IPR036890">
    <property type="entry name" value="HATPase_C_sf"/>
</dbReference>
<keyword evidence="7" id="KW-0808">Transferase</keyword>
<evidence type="ECO:0000256" key="10">
    <source>
        <dbReference type="ARBA" id="ARBA00022777"/>
    </source>
</evidence>
<keyword evidence="9" id="KW-0547">Nucleotide-binding</keyword>
<evidence type="ECO:0000256" key="1">
    <source>
        <dbReference type="ARBA" id="ARBA00000085"/>
    </source>
</evidence>
<dbReference type="Gene3D" id="3.30.565.10">
    <property type="entry name" value="Histidine kinase-like ATPase, C-terminal domain"/>
    <property type="match status" value="1"/>
</dbReference>
<gene>
    <name evidence="16" type="ORF">B5V02_24540</name>
</gene>
<dbReference type="SUPFAM" id="SSF55785">
    <property type="entry name" value="PYP-like sensor domain (PAS domain)"/>
    <property type="match status" value="1"/>
</dbReference>
<protein>
    <recommendedName>
        <fullName evidence="3">Blue-light-activated histidine kinase</fullName>
        <ecNumber evidence="2">2.7.13.3</ecNumber>
    </recommendedName>
</protein>
<keyword evidence="11" id="KW-0067">ATP-binding</keyword>
<evidence type="ECO:0000259" key="15">
    <source>
        <dbReference type="PROSITE" id="PS50113"/>
    </source>
</evidence>
<dbReference type="AlphaFoldDB" id="A0A2W7DXQ3"/>
<dbReference type="Pfam" id="PF07536">
    <property type="entry name" value="HWE_HK"/>
    <property type="match status" value="1"/>
</dbReference>
<dbReference type="EC" id="2.7.13.3" evidence="2"/>
<organism evidence="16 17">
    <name type="scientific">Mesorhizobium kowhaii</name>
    <dbReference type="NCBI Taxonomy" id="1300272"/>
    <lineage>
        <taxon>Bacteria</taxon>
        <taxon>Pseudomonadati</taxon>
        <taxon>Pseudomonadota</taxon>
        <taxon>Alphaproteobacteria</taxon>
        <taxon>Hyphomicrobiales</taxon>
        <taxon>Phyllobacteriaceae</taxon>
        <taxon>Mesorhizobium</taxon>
    </lineage>
</organism>
<dbReference type="CDD" id="cd00130">
    <property type="entry name" value="PAS"/>
    <property type="match status" value="1"/>
</dbReference>